<protein>
    <submittedName>
        <fullName evidence="3">Citrate-binding protein</fullName>
    </submittedName>
</protein>
<dbReference type="InterPro" id="IPR014895">
    <property type="entry name" value="Alginate_lyase_2"/>
</dbReference>
<evidence type="ECO:0000313" key="3">
    <source>
        <dbReference type="EMBL" id="KAK1262872.1"/>
    </source>
</evidence>
<evidence type="ECO:0000256" key="1">
    <source>
        <dbReference type="SAM" id="SignalP"/>
    </source>
</evidence>
<dbReference type="Pfam" id="PF08787">
    <property type="entry name" value="Alginate_lyase2"/>
    <property type="match status" value="1"/>
</dbReference>
<evidence type="ECO:0000313" key="4">
    <source>
        <dbReference type="Proteomes" id="UP001179952"/>
    </source>
</evidence>
<feature type="chain" id="PRO_5043776415" evidence="1">
    <location>
        <begin position="27"/>
        <end position="219"/>
    </location>
</feature>
<proteinExistence type="predicted"/>
<reference evidence="3" key="1">
    <citation type="journal article" date="2023" name="Nat. Commun.">
        <title>Diploid and tetraploid genomes of Acorus and the evolution of monocots.</title>
        <authorList>
            <person name="Ma L."/>
            <person name="Liu K.W."/>
            <person name="Li Z."/>
            <person name="Hsiao Y.Y."/>
            <person name="Qi Y."/>
            <person name="Fu T."/>
            <person name="Tang G.D."/>
            <person name="Zhang D."/>
            <person name="Sun W.H."/>
            <person name="Liu D.K."/>
            <person name="Li Y."/>
            <person name="Chen G.Z."/>
            <person name="Liu X.D."/>
            <person name="Liao X.Y."/>
            <person name="Jiang Y.T."/>
            <person name="Yu X."/>
            <person name="Hao Y."/>
            <person name="Huang J."/>
            <person name="Zhao X.W."/>
            <person name="Ke S."/>
            <person name="Chen Y.Y."/>
            <person name="Wu W.L."/>
            <person name="Hsu J.L."/>
            <person name="Lin Y.F."/>
            <person name="Huang M.D."/>
            <person name="Li C.Y."/>
            <person name="Huang L."/>
            <person name="Wang Z.W."/>
            <person name="Zhao X."/>
            <person name="Zhong W.Y."/>
            <person name="Peng D.H."/>
            <person name="Ahmad S."/>
            <person name="Lan S."/>
            <person name="Zhang J.S."/>
            <person name="Tsai W.C."/>
            <person name="Van de Peer Y."/>
            <person name="Liu Z.J."/>
        </authorList>
    </citation>
    <scope>NUCLEOTIDE SEQUENCE</scope>
    <source>
        <strain evidence="3">SCP</strain>
    </source>
</reference>
<evidence type="ECO:0000259" key="2">
    <source>
        <dbReference type="Pfam" id="PF08787"/>
    </source>
</evidence>
<organism evidence="3 4">
    <name type="scientific">Acorus gramineus</name>
    <name type="common">Dwarf sweet flag</name>
    <dbReference type="NCBI Taxonomy" id="55184"/>
    <lineage>
        <taxon>Eukaryota</taxon>
        <taxon>Viridiplantae</taxon>
        <taxon>Streptophyta</taxon>
        <taxon>Embryophyta</taxon>
        <taxon>Tracheophyta</taxon>
        <taxon>Spermatophyta</taxon>
        <taxon>Magnoliopsida</taxon>
        <taxon>Liliopsida</taxon>
        <taxon>Acoraceae</taxon>
        <taxon>Acorus</taxon>
    </lineage>
</organism>
<gene>
    <name evidence="3" type="ORF">QJS04_geneDACA022752</name>
</gene>
<feature type="signal peptide" evidence="1">
    <location>
        <begin position="1"/>
        <end position="26"/>
    </location>
</feature>
<dbReference type="Proteomes" id="UP001179952">
    <property type="component" value="Unassembled WGS sequence"/>
</dbReference>
<dbReference type="SUPFAM" id="SSF49899">
    <property type="entry name" value="Concanavalin A-like lectins/glucanases"/>
    <property type="match status" value="1"/>
</dbReference>
<dbReference type="AlphaFoldDB" id="A0AAV9AFA9"/>
<accession>A0AAV9AFA9</accession>
<comment type="caution">
    <text evidence="3">The sequence shown here is derived from an EMBL/GenBank/DDBJ whole genome shotgun (WGS) entry which is preliminary data.</text>
</comment>
<sequence>MASSNFLLPLLISLAVLHLLAGRTAGDPTDGFVQQPLSTANFLFDKPYDKALSERYSFINGVHRFWVYDDDKPFRQDSPTKPRTEIRITGYDYTSGVWQFEGECYVPSGPSPGTTGVSIMQVFGATSRATTAMIRVYVSQLRYYNTNVLENNIYNRWFRLNVIHDANQGRVRVYINGALKLDTTDSGRANHYFKFGVYTQDFSSHYMESRWRNIKVLKQ</sequence>
<dbReference type="PANTHER" id="PTHR33681">
    <property type="entry name" value="BINDING PROTEIN, PUTATIVE, EXPRESSED-RELATED"/>
    <property type="match status" value="1"/>
</dbReference>
<dbReference type="InterPro" id="IPR013320">
    <property type="entry name" value="ConA-like_dom_sf"/>
</dbReference>
<reference evidence="3" key="2">
    <citation type="submission" date="2023-06" db="EMBL/GenBank/DDBJ databases">
        <authorList>
            <person name="Ma L."/>
            <person name="Liu K.-W."/>
            <person name="Li Z."/>
            <person name="Hsiao Y.-Y."/>
            <person name="Qi Y."/>
            <person name="Fu T."/>
            <person name="Tang G."/>
            <person name="Zhang D."/>
            <person name="Sun W.-H."/>
            <person name="Liu D.-K."/>
            <person name="Li Y."/>
            <person name="Chen G.-Z."/>
            <person name="Liu X.-D."/>
            <person name="Liao X.-Y."/>
            <person name="Jiang Y.-T."/>
            <person name="Yu X."/>
            <person name="Hao Y."/>
            <person name="Huang J."/>
            <person name="Zhao X.-W."/>
            <person name="Ke S."/>
            <person name="Chen Y.-Y."/>
            <person name="Wu W.-L."/>
            <person name="Hsu J.-L."/>
            <person name="Lin Y.-F."/>
            <person name="Huang M.-D."/>
            <person name="Li C.-Y."/>
            <person name="Huang L."/>
            <person name="Wang Z.-W."/>
            <person name="Zhao X."/>
            <person name="Zhong W.-Y."/>
            <person name="Peng D.-H."/>
            <person name="Ahmad S."/>
            <person name="Lan S."/>
            <person name="Zhang J.-S."/>
            <person name="Tsai W.-C."/>
            <person name="Van De Peer Y."/>
            <person name="Liu Z.-J."/>
        </authorList>
    </citation>
    <scope>NUCLEOTIDE SEQUENCE</scope>
    <source>
        <strain evidence="3">SCP</strain>
        <tissue evidence="3">Leaves</tissue>
    </source>
</reference>
<dbReference type="PANTHER" id="PTHR33681:SF4">
    <property type="entry name" value="OS12G0171100 PROTEIN"/>
    <property type="match status" value="1"/>
</dbReference>
<name>A0AAV9AFA9_ACOGR</name>
<dbReference type="Gene3D" id="2.60.120.200">
    <property type="match status" value="1"/>
</dbReference>
<feature type="domain" description="Alginate lyase 2" evidence="2">
    <location>
        <begin position="47"/>
        <end position="216"/>
    </location>
</feature>
<dbReference type="EMBL" id="JAUJYN010000009">
    <property type="protein sequence ID" value="KAK1262872.1"/>
    <property type="molecule type" value="Genomic_DNA"/>
</dbReference>
<keyword evidence="4" id="KW-1185">Reference proteome</keyword>
<keyword evidence="1" id="KW-0732">Signal</keyword>